<proteinExistence type="predicted"/>
<dbReference type="RefSeq" id="XP_015664496.1">
    <property type="nucleotide sequence ID" value="XM_015796488.1"/>
</dbReference>
<keyword evidence="3" id="KW-1185">Reference proteome</keyword>
<evidence type="ECO:0000256" key="1">
    <source>
        <dbReference type="SAM" id="MobiDB-lite"/>
    </source>
</evidence>
<gene>
    <name evidence="2" type="ORF">ABB37_00326</name>
</gene>
<dbReference type="VEuPathDB" id="TriTrypDB:LpyrH10_01_3260"/>
<name>A0A0M9GAA5_LEPPY</name>
<accession>A0A0M9GAA5</accession>
<protein>
    <submittedName>
        <fullName evidence="2">Uncharacterized protein</fullName>
    </submittedName>
</protein>
<comment type="caution">
    <text evidence="2">The sequence shown here is derived from an EMBL/GenBank/DDBJ whole genome shotgun (WGS) entry which is preliminary data.</text>
</comment>
<dbReference type="Proteomes" id="UP000037923">
    <property type="component" value="Unassembled WGS sequence"/>
</dbReference>
<reference evidence="2 3" key="1">
    <citation type="submission" date="2015-07" db="EMBL/GenBank/DDBJ databases">
        <title>High-quality genome of monoxenous trypanosomatid Leptomonas pyrrhocoris.</title>
        <authorList>
            <person name="Flegontov P."/>
            <person name="Butenko A."/>
            <person name="Firsov S."/>
            <person name="Vlcek C."/>
            <person name="Logacheva M.D."/>
            <person name="Field M."/>
            <person name="Filatov D."/>
            <person name="Flegontova O."/>
            <person name="Gerasimov E."/>
            <person name="Jackson A.P."/>
            <person name="Kelly S."/>
            <person name="Opperdoes F."/>
            <person name="O'Reilly A."/>
            <person name="Votypka J."/>
            <person name="Yurchenko V."/>
            <person name="Lukes J."/>
        </authorList>
    </citation>
    <scope>NUCLEOTIDE SEQUENCE [LARGE SCALE GENOMIC DNA]</scope>
    <source>
        <strain evidence="2">H10</strain>
    </source>
</reference>
<evidence type="ECO:0000313" key="2">
    <source>
        <dbReference type="EMBL" id="KPA86057.1"/>
    </source>
</evidence>
<dbReference type="GeneID" id="26900624"/>
<organism evidence="2 3">
    <name type="scientific">Leptomonas pyrrhocoris</name>
    <name type="common">Firebug parasite</name>
    <dbReference type="NCBI Taxonomy" id="157538"/>
    <lineage>
        <taxon>Eukaryota</taxon>
        <taxon>Discoba</taxon>
        <taxon>Euglenozoa</taxon>
        <taxon>Kinetoplastea</taxon>
        <taxon>Metakinetoplastina</taxon>
        <taxon>Trypanosomatida</taxon>
        <taxon>Trypanosomatidae</taxon>
        <taxon>Leishmaniinae</taxon>
        <taxon>Leptomonas</taxon>
    </lineage>
</organism>
<dbReference type="AlphaFoldDB" id="A0A0M9GAA5"/>
<dbReference type="EMBL" id="LGTL01000001">
    <property type="protein sequence ID" value="KPA86057.1"/>
    <property type="molecule type" value="Genomic_DNA"/>
</dbReference>
<feature type="region of interest" description="Disordered" evidence="1">
    <location>
        <begin position="330"/>
        <end position="356"/>
    </location>
</feature>
<feature type="region of interest" description="Disordered" evidence="1">
    <location>
        <begin position="228"/>
        <end position="251"/>
    </location>
</feature>
<sequence length="356" mass="37580">MKVVHSHVVIGEHVIKQGGAMNRGDASLPPVPPRTGEQCLRVSPALMDVCVFGWRDLAALLLQAEERERLRVEREERLSMLAISCSAEGWRCAVVEERVSEEDAPLVSCVPQTPSDLSASPLPPKKAAQACTSTSTLSATSALTPYQRFCFTRSTVAKYRCTAQKPQRLLSRATSPAAPGAAALPSMRSVSHSQHNYVHANICAAETPSPRAGPTTLAAMSSPRRDLWSWSSSRARDTPTPPAAPTPSRRYGSAARRAVSMALIFDRLSYEGKALVARQAELLGLLLAAPSASVSGWDAPHRGQPTTATAAATPLTNVDATALNCAGAATPTTTDCHSEDLSGAAGQRSPAPVSAL</sequence>
<evidence type="ECO:0000313" key="3">
    <source>
        <dbReference type="Proteomes" id="UP000037923"/>
    </source>
</evidence>